<organism evidence="2 3">
    <name type="scientific">Pseudaminobacter soli</name>
    <name type="common">ex Zhang et al. 2022</name>
    <dbReference type="NCBI Taxonomy" id="2831468"/>
    <lineage>
        <taxon>Bacteria</taxon>
        <taxon>Pseudomonadati</taxon>
        <taxon>Pseudomonadota</taxon>
        <taxon>Alphaproteobacteria</taxon>
        <taxon>Hyphomicrobiales</taxon>
        <taxon>Phyllobacteriaceae</taxon>
        <taxon>Pseudaminobacter</taxon>
    </lineage>
</organism>
<evidence type="ECO:0000313" key="2">
    <source>
        <dbReference type="EMBL" id="MBS3650438.1"/>
    </source>
</evidence>
<accession>A0A942E3H2</accession>
<feature type="domain" description="SHOCT" evidence="1">
    <location>
        <begin position="54"/>
        <end position="81"/>
    </location>
</feature>
<dbReference type="InterPro" id="IPR018649">
    <property type="entry name" value="SHOCT"/>
</dbReference>
<comment type="caution">
    <text evidence="2">The sequence shown here is derived from an EMBL/GenBank/DDBJ whole genome shotgun (WGS) entry which is preliminary data.</text>
</comment>
<dbReference type="EMBL" id="JAGWCR010000009">
    <property type="protein sequence ID" value="MBS3650438.1"/>
    <property type="molecule type" value="Genomic_DNA"/>
</dbReference>
<name>A0A942E3H2_9HYPH</name>
<dbReference type="Proteomes" id="UP000680348">
    <property type="component" value="Unassembled WGS sequence"/>
</dbReference>
<evidence type="ECO:0000259" key="1">
    <source>
        <dbReference type="Pfam" id="PF09851"/>
    </source>
</evidence>
<keyword evidence="3" id="KW-1185">Reference proteome</keyword>
<evidence type="ECO:0000313" key="3">
    <source>
        <dbReference type="Proteomes" id="UP000680348"/>
    </source>
</evidence>
<reference evidence="2" key="1">
    <citation type="submission" date="2021-04" db="EMBL/GenBank/DDBJ databases">
        <title>Pseudaminobacter soli sp. nov., isolated from paddy soil contaminated by heavy metals.</title>
        <authorList>
            <person name="Zhang K."/>
        </authorList>
    </citation>
    <scope>NUCLEOTIDE SEQUENCE</scope>
    <source>
        <strain evidence="2">19-2017</strain>
    </source>
</reference>
<dbReference type="Pfam" id="PF09851">
    <property type="entry name" value="SHOCT"/>
    <property type="match status" value="1"/>
</dbReference>
<proteinExistence type="predicted"/>
<gene>
    <name evidence="2" type="ORF">KEU06_17630</name>
</gene>
<dbReference type="AlphaFoldDB" id="A0A942E3H2"/>
<sequence length="84" mass="9452">MGYRVLRLHTSHDELAFKTIESKSAFDQVVSIIESLRHPPSIDPALKKDGSVSDKLKQLAELYDAGILTEQEFITKKAELLARL</sequence>
<protein>
    <submittedName>
        <fullName evidence="2">SHOCT domain-containing protein</fullName>
    </submittedName>
</protein>